<reference evidence="1" key="1">
    <citation type="submission" date="2022-06" db="EMBL/GenBank/DDBJ databases">
        <title>Uncovering the hologenomic basis of an extraordinary plant invasion.</title>
        <authorList>
            <person name="Bieker V.C."/>
            <person name="Martin M.D."/>
            <person name="Gilbert T."/>
            <person name="Hodgins K."/>
            <person name="Battlay P."/>
            <person name="Petersen B."/>
            <person name="Wilson J."/>
        </authorList>
    </citation>
    <scope>NUCLEOTIDE SEQUENCE</scope>
    <source>
        <strain evidence="1">AA19_3_7</strain>
        <tissue evidence="1">Leaf</tissue>
    </source>
</reference>
<gene>
    <name evidence="1" type="ORF">M8C21_017362</name>
</gene>
<accession>A0AAD5DBH8</accession>
<proteinExistence type="predicted"/>
<dbReference type="AlphaFoldDB" id="A0AAD5DBH8"/>
<dbReference type="EMBL" id="JAMZMK010000032">
    <property type="protein sequence ID" value="KAI7758056.1"/>
    <property type="molecule type" value="Genomic_DNA"/>
</dbReference>
<name>A0AAD5DBH8_AMBAR</name>
<comment type="caution">
    <text evidence="1">The sequence shown here is derived from an EMBL/GenBank/DDBJ whole genome shotgun (WGS) entry which is preliminary data.</text>
</comment>
<keyword evidence="2" id="KW-1185">Reference proteome</keyword>
<sequence length="81" mass="9159">MVMSIGLKNFSGFVAWRQLHFVIKEYGATKKPLATCVIMQQMSWRVLPCIDELFHADMLNLLLQVAGVVICSDLTFVIKAE</sequence>
<evidence type="ECO:0000313" key="2">
    <source>
        <dbReference type="Proteomes" id="UP001206925"/>
    </source>
</evidence>
<dbReference type="Proteomes" id="UP001206925">
    <property type="component" value="Unassembled WGS sequence"/>
</dbReference>
<organism evidence="1 2">
    <name type="scientific">Ambrosia artemisiifolia</name>
    <name type="common">Common ragweed</name>
    <dbReference type="NCBI Taxonomy" id="4212"/>
    <lineage>
        <taxon>Eukaryota</taxon>
        <taxon>Viridiplantae</taxon>
        <taxon>Streptophyta</taxon>
        <taxon>Embryophyta</taxon>
        <taxon>Tracheophyta</taxon>
        <taxon>Spermatophyta</taxon>
        <taxon>Magnoliopsida</taxon>
        <taxon>eudicotyledons</taxon>
        <taxon>Gunneridae</taxon>
        <taxon>Pentapetalae</taxon>
        <taxon>asterids</taxon>
        <taxon>campanulids</taxon>
        <taxon>Asterales</taxon>
        <taxon>Asteraceae</taxon>
        <taxon>Asteroideae</taxon>
        <taxon>Heliantheae alliance</taxon>
        <taxon>Heliantheae</taxon>
        <taxon>Ambrosia</taxon>
    </lineage>
</organism>
<protein>
    <submittedName>
        <fullName evidence="1">Uncharacterized protein</fullName>
    </submittedName>
</protein>
<evidence type="ECO:0000313" key="1">
    <source>
        <dbReference type="EMBL" id="KAI7758056.1"/>
    </source>
</evidence>